<dbReference type="PROSITE" id="PS51257">
    <property type="entry name" value="PROKAR_LIPOPROTEIN"/>
    <property type="match status" value="1"/>
</dbReference>
<gene>
    <name evidence="2" type="ORF">IQ10_01359</name>
</gene>
<comment type="caution">
    <text evidence="2">The sequence shown here is derived from an EMBL/GenBank/DDBJ whole genome shotgun (WGS) entry which is preliminary data.</text>
</comment>
<evidence type="ECO:0000313" key="3">
    <source>
        <dbReference type="Proteomes" id="UP000315711"/>
    </source>
</evidence>
<protein>
    <recommendedName>
        <fullName evidence="4">Lipoprotein</fullName>
    </recommendedName>
</protein>
<evidence type="ECO:0008006" key="4">
    <source>
        <dbReference type="Google" id="ProtNLM"/>
    </source>
</evidence>
<evidence type="ECO:0000256" key="1">
    <source>
        <dbReference type="SAM" id="SignalP"/>
    </source>
</evidence>
<dbReference type="RefSeq" id="WP_144449696.1">
    <property type="nucleotide sequence ID" value="NZ_VLKZ01000003.1"/>
</dbReference>
<proteinExistence type="predicted"/>
<sequence length="116" mass="13065">MKKLAYLAFIILIFSLVGCNNSNTSGSFQSIINVNGTHYFLTTSDEIKYEIDKEIGTIQKTVSPDRFPDTHLSSNDLEEGSKLYTTVEDSNYILAERPNTNELLLYTLEENITSSD</sequence>
<accession>A0A562QMP9</accession>
<dbReference type="AlphaFoldDB" id="A0A562QMP9"/>
<reference evidence="2 3" key="1">
    <citation type="journal article" date="2015" name="Stand. Genomic Sci.">
        <title>Genomic Encyclopedia of Bacterial and Archaeal Type Strains, Phase III: the genomes of soil and plant-associated and newly described type strains.</title>
        <authorList>
            <person name="Whitman W.B."/>
            <person name="Woyke T."/>
            <person name="Klenk H.P."/>
            <person name="Zhou Y."/>
            <person name="Lilburn T.G."/>
            <person name="Beck B.J."/>
            <person name="De Vos P."/>
            <person name="Vandamme P."/>
            <person name="Eisen J.A."/>
            <person name="Garrity G."/>
            <person name="Hugenholtz P."/>
            <person name="Kyrpides N.C."/>
        </authorList>
    </citation>
    <scope>NUCLEOTIDE SEQUENCE [LARGE SCALE GENOMIC DNA]</scope>
    <source>
        <strain evidence="2 3">CGMCC 1.10116</strain>
    </source>
</reference>
<dbReference type="EMBL" id="VLKZ01000003">
    <property type="protein sequence ID" value="TWI58028.1"/>
    <property type="molecule type" value="Genomic_DNA"/>
</dbReference>
<evidence type="ECO:0000313" key="2">
    <source>
        <dbReference type="EMBL" id="TWI58028.1"/>
    </source>
</evidence>
<feature type="signal peptide" evidence="1">
    <location>
        <begin position="1"/>
        <end position="19"/>
    </location>
</feature>
<keyword evidence="3" id="KW-1185">Reference proteome</keyword>
<feature type="chain" id="PRO_5039275851" description="Lipoprotein" evidence="1">
    <location>
        <begin position="20"/>
        <end position="116"/>
    </location>
</feature>
<organism evidence="2 3">
    <name type="scientific">Halalkalibacter nanhaiisediminis</name>
    <dbReference type="NCBI Taxonomy" id="688079"/>
    <lineage>
        <taxon>Bacteria</taxon>
        <taxon>Bacillati</taxon>
        <taxon>Bacillota</taxon>
        <taxon>Bacilli</taxon>
        <taxon>Bacillales</taxon>
        <taxon>Bacillaceae</taxon>
        <taxon>Halalkalibacter</taxon>
    </lineage>
</organism>
<name>A0A562QMP9_9BACI</name>
<dbReference type="Proteomes" id="UP000315711">
    <property type="component" value="Unassembled WGS sequence"/>
</dbReference>
<keyword evidence="1" id="KW-0732">Signal</keyword>